<dbReference type="Gene3D" id="3.50.50.60">
    <property type="entry name" value="FAD/NAD(P)-binding domain"/>
    <property type="match status" value="1"/>
</dbReference>
<protein>
    <submittedName>
        <fullName evidence="9">Choline dehydrogenase</fullName>
    </submittedName>
</protein>
<feature type="domain" description="Glucose-methanol-choline oxidoreductase N-terminal" evidence="7">
    <location>
        <begin position="87"/>
        <end position="110"/>
    </location>
</feature>
<evidence type="ECO:0000256" key="2">
    <source>
        <dbReference type="ARBA" id="ARBA00010790"/>
    </source>
</evidence>
<dbReference type="InterPro" id="IPR012132">
    <property type="entry name" value="GMC_OxRdtase"/>
</dbReference>
<evidence type="ECO:0000313" key="9">
    <source>
        <dbReference type="EMBL" id="RAK58464.1"/>
    </source>
</evidence>
<dbReference type="Gene3D" id="3.30.560.10">
    <property type="entry name" value="Glucose Oxidase, domain 3"/>
    <property type="match status" value="1"/>
</dbReference>
<name>A0A328AXY5_9CAUL</name>
<dbReference type="InterPro" id="IPR000172">
    <property type="entry name" value="GMC_OxRdtase_N"/>
</dbReference>
<organism evidence="9 10">
    <name type="scientific">Phenylobacterium hankyongense</name>
    <dbReference type="NCBI Taxonomy" id="1813876"/>
    <lineage>
        <taxon>Bacteria</taxon>
        <taxon>Pseudomonadati</taxon>
        <taxon>Pseudomonadota</taxon>
        <taxon>Alphaproteobacteria</taxon>
        <taxon>Caulobacterales</taxon>
        <taxon>Caulobacteraceae</taxon>
        <taxon>Phenylobacterium</taxon>
    </lineage>
</organism>
<dbReference type="SUPFAM" id="SSF54373">
    <property type="entry name" value="FAD-linked reductases, C-terminal domain"/>
    <property type="match status" value="1"/>
</dbReference>
<keyword evidence="3 6" id="KW-0285">Flavoprotein</keyword>
<evidence type="ECO:0000259" key="7">
    <source>
        <dbReference type="PROSITE" id="PS00623"/>
    </source>
</evidence>
<dbReference type="InterPro" id="IPR036188">
    <property type="entry name" value="FAD/NAD-bd_sf"/>
</dbReference>
<dbReference type="SUPFAM" id="SSF51905">
    <property type="entry name" value="FAD/NAD(P)-binding domain"/>
    <property type="match status" value="1"/>
</dbReference>
<feature type="binding site" evidence="5">
    <location>
        <position position="89"/>
    </location>
    <ligand>
        <name>FAD</name>
        <dbReference type="ChEBI" id="CHEBI:57692"/>
    </ligand>
</feature>
<sequence length="547" mass="58713">MSETADFGTWDYVIAGAGSAGCLLANRLSADPGNRVLLLEAGGADSWIWFHIPVGYLFAIGNPRADWMFTTEAEAGLGGRALAYPRGKVIGGSSAINAMIYMRGQAADYDGWRQLGLAGWSWDEVLPYFLRHEDHVSPSGEHHRAGGEWRVEHPRVRWEILDAIRDAGEAAGIAKVEDFNSGDNAGSSYFQVNQRAGRRWSAATAFLKPVLNRPNLRLETGVEAERVTFEGRRATGLVFSRGGERFHARAEAEVILAAGAVGSPKILQLSGVGDAAALAPLGVPVVHDLPGVGANLQDHLQLRPVYKVSDVRTLNTEYANLFKRAFMGLEYALRRTGPLTMAPSQLGMFARSGPEYATPNLQFHFQPLSLDKWGEGMHPFGAFTASVCNLRPTSRGRVGLASPDPAAPPVIAPNYLSTDADRRVAVEALRLARRIVGQAPLARYHPQEFRPGAELTSDAELAAAAAALATTIFHPVGTAAMGADDDALAVLDARLRVRGLAGLRVIDASAMPRITSGNTNSPTLMIAEKGAAMVLEDGREPCAHRSQ</sequence>
<evidence type="ECO:0000256" key="5">
    <source>
        <dbReference type="PIRSR" id="PIRSR000137-2"/>
    </source>
</evidence>
<feature type="domain" description="Glucose-methanol-choline oxidoreductase N-terminal" evidence="8">
    <location>
        <begin position="259"/>
        <end position="273"/>
    </location>
</feature>
<evidence type="ECO:0000313" key="10">
    <source>
        <dbReference type="Proteomes" id="UP000249842"/>
    </source>
</evidence>
<evidence type="ECO:0000256" key="1">
    <source>
        <dbReference type="ARBA" id="ARBA00001974"/>
    </source>
</evidence>
<evidence type="ECO:0000259" key="8">
    <source>
        <dbReference type="PROSITE" id="PS00624"/>
    </source>
</evidence>
<dbReference type="PROSITE" id="PS00623">
    <property type="entry name" value="GMC_OXRED_1"/>
    <property type="match status" value="1"/>
</dbReference>
<dbReference type="Pfam" id="PF05199">
    <property type="entry name" value="GMC_oxred_C"/>
    <property type="match status" value="1"/>
</dbReference>
<dbReference type="AlphaFoldDB" id="A0A328AXY5"/>
<comment type="caution">
    <text evidence="9">The sequence shown here is derived from an EMBL/GenBank/DDBJ whole genome shotgun (WGS) entry which is preliminary data.</text>
</comment>
<comment type="similarity">
    <text evidence="2 6">Belongs to the GMC oxidoreductase family.</text>
</comment>
<dbReference type="InterPro" id="IPR007867">
    <property type="entry name" value="GMC_OxRtase_C"/>
</dbReference>
<gene>
    <name evidence="9" type="ORF">DJ021_00950</name>
</gene>
<evidence type="ECO:0000256" key="4">
    <source>
        <dbReference type="ARBA" id="ARBA00022827"/>
    </source>
</evidence>
<accession>A0A328AXY5</accession>
<dbReference type="PANTHER" id="PTHR11552:SF147">
    <property type="entry name" value="CHOLINE DEHYDROGENASE, MITOCHONDRIAL"/>
    <property type="match status" value="1"/>
</dbReference>
<dbReference type="GO" id="GO:0050660">
    <property type="term" value="F:flavin adenine dinucleotide binding"/>
    <property type="evidence" value="ECO:0007669"/>
    <property type="project" value="InterPro"/>
</dbReference>
<dbReference type="GO" id="GO:0016614">
    <property type="term" value="F:oxidoreductase activity, acting on CH-OH group of donors"/>
    <property type="evidence" value="ECO:0007669"/>
    <property type="project" value="InterPro"/>
</dbReference>
<evidence type="ECO:0000256" key="3">
    <source>
        <dbReference type="ARBA" id="ARBA00022630"/>
    </source>
</evidence>
<dbReference type="RefSeq" id="WP_111455736.1">
    <property type="nucleotide sequence ID" value="NZ_QFYP01000001.1"/>
</dbReference>
<dbReference type="OrthoDB" id="9785276at2"/>
<dbReference type="PANTHER" id="PTHR11552">
    <property type="entry name" value="GLUCOSE-METHANOL-CHOLINE GMC OXIDOREDUCTASE"/>
    <property type="match status" value="1"/>
</dbReference>
<reference evidence="10" key="1">
    <citation type="submission" date="2018-05" db="EMBL/GenBank/DDBJ databases">
        <authorList>
            <person name="Li X."/>
        </authorList>
    </citation>
    <scope>NUCLEOTIDE SEQUENCE [LARGE SCALE GENOMIC DNA]</scope>
    <source>
        <strain evidence="10">HKS-05</strain>
    </source>
</reference>
<comment type="cofactor">
    <cofactor evidence="1 5">
        <name>FAD</name>
        <dbReference type="ChEBI" id="CHEBI:57692"/>
    </cofactor>
</comment>
<proteinExistence type="inferred from homology"/>
<dbReference type="Proteomes" id="UP000249842">
    <property type="component" value="Unassembled WGS sequence"/>
</dbReference>
<keyword evidence="4 5" id="KW-0274">FAD</keyword>
<dbReference type="PROSITE" id="PS00624">
    <property type="entry name" value="GMC_OXRED_2"/>
    <property type="match status" value="1"/>
</dbReference>
<dbReference type="PIRSF" id="PIRSF000137">
    <property type="entry name" value="Alcohol_oxidase"/>
    <property type="match status" value="1"/>
</dbReference>
<dbReference type="EMBL" id="QFYP01000001">
    <property type="protein sequence ID" value="RAK58464.1"/>
    <property type="molecule type" value="Genomic_DNA"/>
</dbReference>
<keyword evidence="10" id="KW-1185">Reference proteome</keyword>
<evidence type="ECO:0000256" key="6">
    <source>
        <dbReference type="RuleBase" id="RU003968"/>
    </source>
</evidence>
<dbReference type="Pfam" id="PF00732">
    <property type="entry name" value="GMC_oxred_N"/>
    <property type="match status" value="1"/>
</dbReference>